<protein>
    <submittedName>
        <fullName evidence="7">Acyl-CoA dehydratase activase</fullName>
    </submittedName>
</protein>
<organism evidence="7 8">
    <name type="scientific">Halodesulfovibrio aestuarii</name>
    <dbReference type="NCBI Taxonomy" id="126333"/>
    <lineage>
        <taxon>Bacteria</taxon>
        <taxon>Pseudomonadati</taxon>
        <taxon>Thermodesulfobacteriota</taxon>
        <taxon>Desulfovibrionia</taxon>
        <taxon>Desulfovibrionales</taxon>
        <taxon>Desulfovibrionaceae</taxon>
        <taxon>Halodesulfovibrio</taxon>
    </lineage>
</organism>
<dbReference type="CDD" id="cd24035">
    <property type="entry name" value="ASKHA_NBD_O66634-like_rpt2"/>
    <property type="match status" value="1"/>
</dbReference>
<dbReference type="Pfam" id="PF09989">
    <property type="entry name" value="DUF2229"/>
    <property type="match status" value="1"/>
</dbReference>
<evidence type="ECO:0000259" key="5">
    <source>
        <dbReference type="Pfam" id="PF01869"/>
    </source>
</evidence>
<evidence type="ECO:0000313" key="8">
    <source>
        <dbReference type="Proteomes" id="UP001568358"/>
    </source>
</evidence>
<evidence type="ECO:0000313" key="7">
    <source>
        <dbReference type="EMBL" id="MEZ6852346.1"/>
    </source>
</evidence>
<dbReference type="Pfam" id="PF01869">
    <property type="entry name" value="BcrAD_BadFG"/>
    <property type="match status" value="2"/>
</dbReference>
<evidence type="ECO:0000259" key="6">
    <source>
        <dbReference type="Pfam" id="PF09989"/>
    </source>
</evidence>
<reference evidence="7 8" key="1">
    <citation type="submission" date="2024-07" db="EMBL/GenBank/DDBJ databases">
        <title>Active virus-host system and metabolic interactions in a Lokiarchaeon culture.</title>
        <authorList>
            <person name="Ponce Toledo R.I."/>
            <person name="Rodrigues Oliveira T."/>
            <person name="Schleper C."/>
        </authorList>
    </citation>
    <scope>NUCLEOTIDE SEQUENCE [LARGE SCALE GENOMIC DNA]</scope>
    <source>
        <strain evidence="7 8">B35</strain>
    </source>
</reference>
<comment type="caution">
    <text evidence="7">The sequence shown here is derived from an EMBL/GenBank/DDBJ whole genome shotgun (WGS) entry which is preliminary data.</text>
</comment>
<gene>
    <name evidence="7" type="ORF">AB2Z07_02160</name>
</gene>
<keyword evidence="3" id="KW-0408">Iron</keyword>
<comment type="cofactor">
    <cofactor evidence="1">
        <name>[4Fe-4S] cluster</name>
        <dbReference type="ChEBI" id="CHEBI:49883"/>
    </cofactor>
</comment>
<dbReference type="InterPro" id="IPR002731">
    <property type="entry name" value="ATPase_BadF"/>
</dbReference>
<proteinExistence type="predicted"/>
<dbReference type="Proteomes" id="UP001568358">
    <property type="component" value="Unassembled WGS sequence"/>
</dbReference>
<evidence type="ECO:0000256" key="3">
    <source>
        <dbReference type="ARBA" id="ARBA00023004"/>
    </source>
</evidence>
<dbReference type="PANTHER" id="PTHR32329:SF7">
    <property type="entry name" value="ACTIVATOR OF 2-HYDROXYACYL-COA-HYDRATASE"/>
    <property type="match status" value="1"/>
</dbReference>
<sequence>MSSGKGNPPLILGIDVGSVSIDIVLLSQSHTIQYGSYTRHHGQPDTVLYTKLSELEKDYSFSTVAITGTGAKRLAALLGGHAVNEVVAQVEAANNFYPQARAIIDIGGQDSQYIQLEETEKGTLRLKDFSVSSMCASGTGSFLDQQAARLNLSIDTEFAREALRSSHPARIAGRCSVFAKSDMIHLQQKGTPVQDIVAGLCHALVRGFKSSVVGTKNLQPPIAVVGGVAANDGVIAALHSELKLEKNSLFRPDNFALSGALGAAAFILSHPTTYEKYKGANNFKHELSKELTTNSVLQPLPVPTQKPMQTSAPLLQKGEKIPAFLGIDIGSISTNLVLIDTKCNVLSKQYLMTASQPIKAVKEGLENLQKRFAHAVEIKGVATTGSGRHLIGDLVGADIMVNEITAHAKAAVFSDPQVDTIFEIGGQDSKYVHLSNGVVDDFTMNKACAAGTGSFLEEQAERLNISIKKDFSDMALSAPTPVNCGEQCTVFIESEVIRHQQNGTSLADITAGLAFSIATNYLHKVIENRAIGNHILFQGGVAFNTAVHSAFEVLTGKKLIVPEHHEVMGALGCCLLAKETYDAKDISASHFLGFNSLQHEITQKSFQCNKCENRCDIIKVTLADHPPLFYGGRCERYEVRRHENVTTKLPDLIAAREQLMFFAYQPRTIHPAPKGTIGYPRVLTFHEYYPFFNAFFNELGFSLLLSPQTNSTIIRNGVGSVASATCFPTKIAHGHVAWMKQAIQEGKADYMFIPSIRETFPTCDSHPYANHCSYIQYIPDLTNEAFSLEEEGIPLLKPSLHFRLGKKQMMKELLKTAKQIGITSKKAVSDAFQRAMETQRKFTKQRIELGEKCLQNLPPNTPTLILSGKMHNIYDAGTNLNIGRIFRERGILVIPMDLLDLQHSPEVGEAWRNMTLAMGQKTLVVADAVRKNPNLHAVYLANFGCVNDSIYPDFFKREMGDKPFLLLEIDEHSAEAGVITRCEAFLDAISNKTVPASIPPHRITKKEYDPDGERVLYLPHAANGMGVWAAALRASGVNAQILPPPDDRSLHWGRTCLNGKECLPCTLMTGDMLRLIKDTGMPPEKTAFFMPGSCGSCRYDLFNTLQQVVFEDMGLEDVVLVDEYKNANQKLHSIMSSKEYGLLAWKGFIAADILEKLRMHIRPYEISAGTTDLTYKACLAHVISTIEKNGNVEEAIAHAVDLFAVIERQTEQRPVIGLVGEAYLRNVDYASDHLISKLEKLGVEVHMPAIMEVLWYSLYKERYYKAQGGETLSGMFLKLQHSMLTAVEKKLRRHTKSILPHPFEARVWDTIAKSGFTLDAGLGFGAALEIASHGVQGIVHAIPFNCVPGLMIQGLEKRFRRMHPQIPFLTVAFHGHNDPSVEIRLEALVHQCKEIHTQFSAIKKTA</sequence>
<evidence type="ECO:0000256" key="4">
    <source>
        <dbReference type="ARBA" id="ARBA00023014"/>
    </source>
</evidence>
<dbReference type="NCBIfam" id="TIGR00241">
    <property type="entry name" value="CoA_E_activ"/>
    <property type="match status" value="2"/>
</dbReference>
<accession>A0ABV4JP74</accession>
<dbReference type="InterPro" id="IPR043129">
    <property type="entry name" value="ATPase_NBD"/>
</dbReference>
<dbReference type="RefSeq" id="WP_027361891.1">
    <property type="nucleotide sequence ID" value="NZ_JBFSOO010000001.1"/>
</dbReference>
<feature type="domain" description="DUF2229" evidence="6">
    <location>
        <begin position="676"/>
        <end position="898"/>
    </location>
</feature>
<feature type="domain" description="ATPase BadF/BadG/BcrA/BcrD type" evidence="5">
    <location>
        <begin position="12"/>
        <end position="264"/>
    </location>
</feature>
<dbReference type="PANTHER" id="PTHR32329">
    <property type="entry name" value="BIFUNCTIONAL PROTEIN [INCLUDES 2-HYDROXYACYL-COA DEHYDRATASE (N-TER) AND ITS ACTIVATOR DOMAIN (C_TERM)-RELATED"/>
    <property type="match status" value="1"/>
</dbReference>
<evidence type="ECO:0000256" key="2">
    <source>
        <dbReference type="ARBA" id="ARBA00022723"/>
    </source>
</evidence>
<keyword evidence="8" id="KW-1185">Reference proteome</keyword>
<dbReference type="InterPro" id="IPR018709">
    <property type="entry name" value="CoA_activase_DUF2229"/>
</dbReference>
<evidence type="ECO:0000256" key="1">
    <source>
        <dbReference type="ARBA" id="ARBA00001966"/>
    </source>
</evidence>
<dbReference type="InterPro" id="IPR051805">
    <property type="entry name" value="Dehydratase_Activator_Redct"/>
</dbReference>
<dbReference type="SUPFAM" id="SSF53067">
    <property type="entry name" value="Actin-like ATPase domain"/>
    <property type="match status" value="2"/>
</dbReference>
<feature type="domain" description="ATPase BadF/BadG/BcrA/BcrD type" evidence="5">
    <location>
        <begin position="325"/>
        <end position="577"/>
    </location>
</feature>
<dbReference type="EMBL" id="JBFSOO010000001">
    <property type="protein sequence ID" value="MEZ6852346.1"/>
    <property type="molecule type" value="Genomic_DNA"/>
</dbReference>
<dbReference type="Gene3D" id="3.30.420.40">
    <property type="match status" value="4"/>
</dbReference>
<keyword evidence="4" id="KW-0411">Iron-sulfur</keyword>
<dbReference type="InterPro" id="IPR008275">
    <property type="entry name" value="CoA_E_activase_dom"/>
</dbReference>
<dbReference type="CDD" id="cd24034">
    <property type="entry name" value="ASKHA_NBD_O66634-like_rpt1"/>
    <property type="match status" value="1"/>
</dbReference>
<keyword evidence="2" id="KW-0479">Metal-binding</keyword>
<name>A0ABV4JP74_9BACT</name>